<dbReference type="InterPro" id="IPR050700">
    <property type="entry name" value="YIM1/Zinc_Alcohol_DH_Fams"/>
</dbReference>
<dbReference type="GO" id="GO:0016491">
    <property type="term" value="F:oxidoreductase activity"/>
    <property type="evidence" value="ECO:0007669"/>
    <property type="project" value="UniProtKB-KW"/>
</dbReference>
<dbReference type="GO" id="GO:0016829">
    <property type="term" value="F:lyase activity"/>
    <property type="evidence" value="ECO:0007669"/>
    <property type="project" value="UniProtKB-KW"/>
</dbReference>
<dbReference type="Proteomes" id="UP000199047">
    <property type="component" value="Unassembled WGS sequence"/>
</dbReference>
<evidence type="ECO:0000259" key="1">
    <source>
        <dbReference type="SMART" id="SM00829"/>
    </source>
</evidence>
<proteinExistence type="predicted"/>
<evidence type="ECO:0000313" key="5">
    <source>
        <dbReference type="Proteomes" id="UP000199047"/>
    </source>
</evidence>
<dbReference type="EMBL" id="FBTB01000018">
    <property type="protein sequence ID" value="CUW14118.1"/>
    <property type="molecule type" value="Genomic_DNA"/>
</dbReference>
<dbReference type="InterPro" id="IPR020843">
    <property type="entry name" value="ER"/>
</dbReference>
<gene>
    <name evidence="3" type="ORF">KSL4_0727</name>
    <name evidence="2" type="ORF">PL111_1139</name>
</gene>
<protein>
    <submittedName>
        <fullName evidence="2">Bifunctional protein: zinc-containing alcohol dehydrogenase quinone oxidoreductase ( NADPH:quinone reductase) Similar to arginate lyase</fullName>
        <ecNumber evidence="2">1.1.1.-</ecNumber>
    </submittedName>
</protein>
<dbReference type="PANTHER" id="PTHR11695:SF294">
    <property type="entry name" value="RETICULON-4-INTERACTING PROTEIN 1, MITOCHONDRIAL"/>
    <property type="match status" value="1"/>
</dbReference>
<dbReference type="Gene3D" id="3.40.50.720">
    <property type="entry name" value="NAD(P)-binding Rossmann-like Domain"/>
    <property type="match status" value="1"/>
</dbReference>
<dbReference type="PANTHER" id="PTHR11695">
    <property type="entry name" value="ALCOHOL DEHYDROGENASE RELATED"/>
    <property type="match status" value="1"/>
</dbReference>
<dbReference type="EC" id="1.1.1.-" evidence="2"/>
<sequence>MRAVQISQYSQDLEVSFVDIPQPDVTEYQVLVRGEYAGVDPHLVLATTGKVKIFDHYDFPMTLGNEISGVVVAVGEKITKFNIGDRVYAMPPLGQMGTFSEYVAIDEKYAAKVPKNLSFEEAASVPLSWLTTLQTFSLLQPQMGKKIFISGGTGGFGQIAVPYAVRLGLEVIVSGASRDKELAKQMGVQTFIDYEKPNYSSYTRYFDYVIDTRGVSDLTRQFKMLKKNGHLISLSAGPNKKFTKRQQQNFSMKQKIIFQLIGFVFDGLAMFQSKTYDFLYVEPSGKQLETYSNYLSQTDNKPIIDTIYDFEQAEEAIQRMKLGNNQGKILLKLKKKEETNG</sequence>
<dbReference type="InterPro" id="IPR011032">
    <property type="entry name" value="GroES-like_sf"/>
</dbReference>
<dbReference type="AlphaFoldDB" id="A0AAN2UEY1"/>
<dbReference type="SMART" id="SM00829">
    <property type="entry name" value="PKS_ER"/>
    <property type="match status" value="1"/>
</dbReference>
<dbReference type="Pfam" id="PF13602">
    <property type="entry name" value="ADH_zinc_N_2"/>
    <property type="match status" value="1"/>
</dbReference>
<feature type="domain" description="Enoyl reductase (ER)" evidence="1">
    <location>
        <begin position="12"/>
        <end position="331"/>
    </location>
</feature>
<organism evidence="2 4">
    <name type="scientific">Leuconostoc inhae</name>
    <dbReference type="NCBI Taxonomy" id="178001"/>
    <lineage>
        <taxon>Bacteria</taxon>
        <taxon>Bacillati</taxon>
        <taxon>Bacillota</taxon>
        <taxon>Bacilli</taxon>
        <taxon>Lactobacillales</taxon>
        <taxon>Lactobacillaceae</taxon>
        <taxon>Leuconostoc</taxon>
    </lineage>
</organism>
<dbReference type="RefSeq" id="WP_089896488.1">
    <property type="nucleotide sequence ID" value="NZ_FBSX01000004.1"/>
</dbReference>
<dbReference type="SUPFAM" id="SSF51735">
    <property type="entry name" value="NAD(P)-binding Rossmann-fold domains"/>
    <property type="match status" value="1"/>
</dbReference>
<evidence type="ECO:0000313" key="2">
    <source>
        <dbReference type="EMBL" id="CUW07200.1"/>
    </source>
</evidence>
<comment type="caution">
    <text evidence="2">The sequence shown here is derived from an EMBL/GenBank/DDBJ whole genome shotgun (WGS) entry which is preliminary data.</text>
</comment>
<dbReference type="CDD" id="cd05289">
    <property type="entry name" value="MDR_like_2"/>
    <property type="match status" value="1"/>
</dbReference>
<dbReference type="InterPro" id="IPR013154">
    <property type="entry name" value="ADH-like_N"/>
</dbReference>
<keyword evidence="5" id="KW-1185">Reference proteome</keyword>
<evidence type="ECO:0000313" key="3">
    <source>
        <dbReference type="EMBL" id="CUW14118.1"/>
    </source>
</evidence>
<dbReference type="EMBL" id="FBTU01000008">
    <property type="protein sequence ID" value="CUW07200.1"/>
    <property type="molecule type" value="Genomic_DNA"/>
</dbReference>
<dbReference type="Pfam" id="PF08240">
    <property type="entry name" value="ADH_N"/>
    <property type="match status" value="1"/>
</dbReference>
<reference evidence="4 5" key="1">
    <citation type="submission" date="2015-12" db="EMBL/GenBank/DDBJ databases">
        <authorList>
            <person name="Andreevskaya M."/>
        </authorList>
    </citation>
    <scope>NUCLEOTIDE SEQUENCE [LARGE SCALE GENOMIC DNA]</scope>
    <source>
        <strain evidence="3 5">KSL4-2</strain>
        <strain evidence="2 4">PL111</strain>
    </source>
</reference>
<dbReference type="InterPro" id="IPR036291">
    <property type="entry name" value="NAD(P)-bd_dom_sf"/>
</dbReference>
<keyword evidence="2" id="KW-0560">Oxidoreductase</keyword>
<evidence type="ECO:0000313" key="4">
    <source>
        <dbReference type="Proteomes" id="UP000198868"/>
    </source>
</evidence>
<accession>A0AAN2UEY1</accession>
<dbReference type="SUPFAM" id="SSF50129">
    <property type="entry name" value="GroES-like"/>
    <property type="match status" value="1"/>
</dbReference>
<dbReference type="Gene3D" id="3.90.180.10">
    <property type="entry name" value="Medium-chain alcohol dehydrogenases, catalytic domain"/>
    <property type="match status" value="1"/>
</dbReference>
<name>A0AAN2UEY1_9LACO</name>
<dbReference type="Proteomes" id="UP000198868">
    <property type="component" value="Unassembled WGS sequence"/>
</dbReference>
<keyword evidence="2" id="KW-0456">Lyase</keyword>